<evidence type="ECO:0000313" key="4">
    <source>
        <dbReference type="EMBL" id="KAK2068857.1"/>
    </source>
</evidence>
<dbReference type="GO" id="GO:0008270">
    <property type="term" value="F:zinc ion binding"/>
    <property type="evidence" value="ECO:0007669"/>
    <property type="project" value="InterPro"/>
</dbReference>
<dbReference type="PANTHER" id="PTHR38791">
    <property type="entry name" value="ZN(II)2CYS6 TRANSCRIPTION FACTOR (EUROFUNG)-RELATED-RELATED"/>
    <property type="match status" value="1"/>
</dbReference>
<proteinExistence type="predicted"/>
<organism evidence="4 5">
    <name type="scientific">Phyllachora maydis</name>
    <dbReference type="NCBI Taxonomy" id="1825666"/>
    <lineage>
        <taxon>Eukaryota</taxon>
        <taxon>Fungi</taxon>
        <taxon>Dikarya</taxon>
        <taxon>Ascomycota</taxon>
        <taxon>Pezizomycotina</taxon>
        <taxon>Sordariomycetes</taxon>
        <taxon>Sordariomycetidae</taxon>
        <taxon>Phyllachorales</taxon>
        <taxon>Phyllachoraceae</taxon>
        <taxon>Phyllachora</taxon>
    </lineage>
</organism>
<protein>
    <recommendedName>
        <fullName evidence="3">Zn(2)-C6 fungal-type domain-containing protein</fullName>
    </recommendedName>
</protein>
<dbReference type="InterPro" id="IPR021858">
    <property type="entry name" value="Fun_TF"/>
</dbReference>
<gene>
    <name evidence="4" type="ORF">P8C59_003473</name>
</gene>
<keyword evidence="2" id="KW-0812">Transmembrane</keyword>
<keyword evidence="2" id="KW-1133">Transmembrane helix</keyword>
<dbReference type="EMBL" id="JAQQPM010000002">
    <property type="protein sequence ID" value="KAK2068857.1"/>
    <property type="molecule type" value="Genomic_DNA"/>
</dbReference>
<evidence type="ECO:0000259" key="3">
    <source>
        <dbReference type="PROSITE" id="PS50048"/>
    </source>
</evidence>
<feature type="transmembrane region" description="Helical" evidence="2">
    <location>
        <begin position="425"/>
        <end position="447"/>
    </location>
</feature>
<dbReference type="Pfam" id="PF00172">
    <property type="entry name" value="Zn_clus"/>
    <property type="match status" value="1"/>
</dbReference>
<dbReference type="SMART" id="SM00066">
    <property type="entry name" value="GAL4"/>
    <property type="match status" value="1"/>
</dbReference>
<dbReference type="Pfam" id="PF11951">
    <property type="entry name" value="Fungal_trans_2"/>
    <property type="match status" value="1"/>
</dbReference>
<sequence length="602" mass="64477">MVNTGKPSTGCVNCRARHIKCDEGKPACMKCIREDDGECTTPMAKSNPDSTASAGGFFGAVASPFATSPSIQFNDLDLYDESLADGLLSKTNSEFDFADLTTPITTTESCALSPSLLSMESLYDSPFMPAPPLPRSPSPVYPVTESHALCQLATASIPGTLPPAIETQAACFFAANFVVLPTPTSRFGHLDFLLPLLRTTPSASPLIDAFSAVSLYSFASRPSHRDILPTANVAYVKALQSLNQAVRDPALKDGYATIASSLLLALIEVLSPSSTTPRIAGWPSHISGAASLLKAKGDDVLMNSVGRSIFRTVRHQITLDSITNSKEIEFGTDWWMSRLASDDILQDAAAINVEVAQLRADTNRMMTLPRADPAHVRTVTALLRAAQHLEPRSAAWFERLLQGGHACVTTPSPATAPPALFPRKLITFAGFSVAVSYMMACLTRFFILELILRCTAWLLPPGGGGGATDVVDYKHTPEYARCRLVGAEVVRSVVAAVPYFFHDGEGAGSTIASTLTFACGLGGGDAEVKGLSGMCCLWPVFSAAGSDFATAEQSDYLTQKLEYAGNHLGIQSSRIFLMGLSQFRFPSFYIERDKSYYLSSSP</sequence>
<dbReference type="PANTHER" id="PTHR38791:SF13">
    <property type="entry name" value="ZN(2)-C6 FUNGAL-TYPE DOMAIN-CONTAINING PROTEIN"/>
    <property type="match status" value="1"/>
</dbReference>
<evidence type="ECO:0000256" key="1">
    <source>
        <dbReference type="ARBA" id="ARBA00023242"/>
    </source>
</evidence>
<dbReference type="InterPro" id="IPR001138">
    <property type="entry name" value="Zn2Cys6_DnaBD"/>
</dbReference>
<dbReference type="AlphaFoldDB" id="A0AAD9I1Y9"/>
<dbReference type="PROSITE" id="PS50048">
    <property type="entry name" value="ZN2_CY6_FUNGAL_2"/>
    <property type="match status" value="1"/>
</dbReference>
<dbReference type="CDD" id="cd00067">
    <property type="entry name" value="GAL4"/>
    <property type="match status" value="1"/>
</dbReference>
<keyword evidence="2" id="KW-0472">Membrane</keyword>
<reference evidence="4" key="1">
    <citation type="journal article" date="2023" name="Mol. Plant Microbe Interact.">
        <title>Elucidating the Obligate Nature and Biological Capacity of an Invasive Fungal Corn Pathogen.</title>
        <authorList>
            <person name="MacCready J.S."/>
            <person name="Roggenkamp E.M."/>
            <person name="Gdanetz K."/>
            <person name="Chilvers M.I."/>
        </authorList>
    </citation>
    <scope>NUCLEOTIDE SEQUENCE</scope>
    <source>
        <strain evidence="4">PM02</strain>
    </source>
</reference>
<dbReference type="InterPro" id="IPR053175">
    <property type="entry name" value="DHMBA_Reg_Transcription_Factor"/>
</dbReference>
<evidence type="ECO:0000313" key="5">
    <source>
        <dbReference type="Proteomes" id="UP001217918"/>
    </source>
</evidence>
<dbReference type="GO" id="GO:0000981">
    <property type="term" value="F:DNA-binding transcription factor activity, RNA polymerase II-specific"/>
    <property type="evidence" value="ECO:0007669"/>
    <property type="project" value="InterPro"/>
</dbReference>
<dbReference type="SUPFAM" id="SSF57701">
    <property type="entry name" value="Zn2/Cys6 DNA-binding domain"/>
    <property type="match status" value="1"/>
</dbReference>
<comment type="caution">
    <text evidence="4">The sequence shown here is derived from an EMBL/GenBank/DDBJ whole genome shotgun (WGS) entry which is preliminary data.</text>
</comment>
<dbReference type="Proteomes" id="UP001217918">
    <property type="component" value="Unassembled WGS sequence"/>
</dbReference>
<name>A0AAD9I1Y9_9PEZI</name>
<dbReference type="PROSITE" id="PS00463">
    <property type="entry name" value="ZN2_CY6_FUNGAL_1"/>
    <property type="match status" value="1"/>
</dbReference>
<dbReference type="InterPro" id="IPR036864">
    <property type="entry name" value="Zn2-C6_fun-type_DNA-bd_sf"/>
</dbReference>
<keyword evidence="1" id="KW-0539">Nucleus</keyword>
<evidence type="ECO:0000256" key="2">
    <source>
        <dbReference type="SAM" id="Phobius"/>
    </source>
</evidence>
<dbReference type="Gene3D" id="4.10.240.10">
    <property type="entry name" value="Zn(2)-C6 fungal-type DNA-binding domain"/>
    <property type="match status" value="1"/>
</dbReference>
<accession>A0AAD9I1Y9</accession>
<feature type="domain" description="Zn(2)-C6 fungal-type" evidence="3">
    <location>
        <begin position="10"/>
        <end position="41"/>
    </location>
</feature>
<keyword evidence="5" id="KW-1185">Reference proteome</keyword>